<dbReference type="Gene3D" id="1.10.1280.10">
    <property type="entry name" value="Di-copper center containing domain from catechol oxidase"/>
    <property type="match status" value="1"/>
</dbReference>
<dbReference type="GO" id="GO:0046872">
    <property type="term" value="F:metal ion binding"/>
    <property type="evidence" value="ECO:0007669"/>
    <property type="project" value="UniProtKB-KW"/>
</dbReference>
<dbReference type="PANTHER" id="PTHR11474">
    <property type="entry name" value="TYROSINASE FAMILY MEMBER"/>
    <property type="match status" value="1"/>
</dbReference>
<feature type="domain" description="Tyrosinase copper-binding" evidence="3">
    <location>
        <begin position="328"/>
        <end position="339"/>
    </location>
</feature>
<feature type="chain" id="PRO_5019029227" description="Tyrosinase copper-binding domain-containing protein" evidence="2">
    <location>
        <begin position="20"/>
        <end position="409"/>
    </location>
</feature>
<sequence>MLFVCLVIVFLQAVPRVLGSPATVSLQDRSVGYGDYDHLQDLVASARSKAVKLLQRENGTCTRSSLNIRREWDSFTTDEKKDYISAVKCLQSTPALTPSILGSGIKTRFDDFIAAHMNQTLTIHYTGTFLSWHRYYIHLYEKALRDECTYNGALPYWNWPKTAITGMHASPIFDGSDTSLSGDGYFIPNQSDINVAVADLEPSWIPAGTGGGCVKSGPFVNYTVNLGPVGLVVPGGTVATNTHNDTGIFSWNPRCFKRDLTDYVNKNFANASSVLYALSYDDIATFQLIFQGISGSLLAGGDSLGVHGGGHFALGGDPGRDVYVSPGDPAFYLHHAMIDRIWWLWQLQDAETRIGGNNTIAGTNTFLNNPPSANTTLEDWIQFGYASGPPRQIKDLLSTTSGPFCYIYE</sequence>
<dbReference type="Pfam" id="PF00264">
    <property type="entry name" value="Tyrosinase"/>
    <property type="match status" value="1"/>
</dbReference>
<dbReference type="SUPFAM" id="SSF48056">
    <property type="entry name" value="Di-copper centre-containing domain"/>
    <property type="match status" value="1"/>
</dbReference>
<reference evidence="4 5" key="1">
    <citation type="submission" date="2015-09" db="EMBL/GenBank/DDBJ databases">
        <title>Host preference determinants of Valsa canker pathogens revealed by comparative genomics.</title>
        <authorList>
            <person name="Yin Z."/>
            <person name="Huang L."/>
        </authorList>
    </citation>
    <scope>NUCLEOTIDE SEQUENCE [LARGE SCALE GENOMIC DNA]</scope>
    <source>
        <strain evidence="4 5">SXYLt</strain>
    </source>
</reference>
<dbReference type="PANTHER" id="PTHR11474:SF116">
    <property type="entry name" value="TYROSINASE"/>
    <property type="match status" value="1"/>
</dbReference>
<dbReference type="GO" id="GO:0016491">
    <property type="term" value="F:oxidoreductase activity"/>
    <property type="evidence" value="ECO:0007669"/>
    <property type="project" value="InterPro"/>
</dbReference>
<dbReference type="PRINTS" id="PR00092">
    <property type="entry name" value="TYROSINASE"/>
</dbReference>
<evidence type="ECO:0000313" key="5">
    <source>
        <dbReference type="Proteomes" id="UP000285146"/>
    </source>
</evidence>
<name>A0A423X316_9PEZI</name>
<feature type="signal peptide" evidence="2">
    <location>
        <begin position="1"/>
        <end position="19"/>
    </location>
</feature>
<dbReference type="AlphaFoldDB" id="A0A423X316"/>
<evidence type="ECO:0000313" key="4">
    <source>
        <dbReference type="EMBL" id="ROW10056.1"/>
    </source>
</evidence>
<keyword evidence="5" id="KW-1185">Reference proteome</keyword>
<dbReference type="STRING" id="1230097.A0A423X316"/>
<protein>
    <recommendedName>
        <fullName evidence="3">Tyrosinase copper-binding domain-containing protein</fullName>
    </recommendedName>
</protein>
<accession>A0A423X316</accession>
<proteinExistence type="predicted"/>
<evidence type="ECO:0000256" key="2">
    <source>
        <dbReference type="SAM" id="SignalP"/>
    </source>
</evidence>
<keyword evidence="2" id="KW-0732">Signal</keyword>
<dbReference type="OrthoDB" id="6132182at2759"/>
<gene>
    <name evidence="4" type="ORF">VPNG_06572</name>
</gene>
<keyword evidence="1" id="KW-0479">Metal-binding</keyword>
<dbReference type="Proteomes" id="UP000285146">
    <property type="component" value="Unassembled WGS sequence"/>
</dbReference>
<dbReference type="InterPro" id="IPR008922">
    <property type="entry name" value="Di-copper_centre_dom_sf"/>
</dbReference>
<comment type="caution">
    <text evidence="4">The sequence shown here is derived from an EMBL/GenBank/DDBJ whole genome shotgun (WGS) entry which is preliminary data.</text>
</comment>
<evidence type="ECO:0000256" key="1">
    <source>
        <dbReference type="ARBA" id="ARBA00022723"/>
    </source>
</evidence>
<evidence type="ECO:0000259" key="3">
    <source>
        <dbReference type="PROSITE" id="PS00498"/>
    </source>
</evidence>
<dbReference type="InterPro" id="IPR050316">
    <property type="entry name" value="Tyrosinase/Hemocyanin"/>
</dbReference>
<organism evidence="4 5">
    <name type="scientific">Cytospora leucostoma</name>
    <dbReference type="NCBI Taxonomy" id="1230097"/>
    <lineage>
        <taxon>Eukaryota</taxon>
        <taxon>Fungi</taxon>
        <taxon>Dikarya</taxon>
        <taxon>Ascomycota</taxon>
        <taxon>Pezizomycotina</taxon>
        <taxon>Sordariomycetes</taxon>
        <taxon>Sordariomycetidae</taxon>
        <taxon>Diaporthales</taxon>
        <taxon>Cytosporaceae</taxon>
        <taxon>Cytospora</taxon>
    </lineage>
</organism>
<dbReference type="InterPro" id="IPR002227">
    <property type="entry name" value="Tyrosinase_Cu-bd"/>
</dbReference>
<dbReference type="PROSITE" id="PS00498">
    <property type="entry name" value="TYROSINASE_2"/>
    <property type="match status" value="1"/>
</dbReference>
<dbReference type="EMBL" id="LKEB01000029">
    <property type="protein sequence ID" value="ROW10056.1"/>
    <property type="molecule type" value="Genomic_DNA"/>
</dbReference>
<dbReference type="InParanoid" id="A0A423X316"/>